<comment type="similarity">
    <text evidence="1 2">Belongs to the anti-sigma-factor antagonist family.</text>
</comment>
<proteinExistence type="inferred from homology"/>
<organism evidence="4 5">
    <name type="scientific">Prauserella marina</name>
    <dbReference type="NCBI Taxonomy" id="530584"/>
    <lineage>
        <taxon>Bacteria</taxon>
        <taxon>Bacillati</taxon>
        <taxon>Actinomycetota</taxon>
        <taxon>Actinomycetes</taxon>
        <taxon>Pseudonocardiales</taxon>
        <taxon>Pseudonocardiaceae</taxon>
        <taxon>Prauserella</taxon>
    </lineage>
</organism>
<dbReference type="Gene3D" id="3.30.750.24">
    <property type="entry name" value="STAS domain"/>
    <property type="match status" value="1"/>
</dbReference>
<dbReference type="InterPro" id="IPR002645">
    <property type="entry name" value="STAS_dom"/>
</dbReference>
<dbReference type="SUPFAM" id="SSF52091">
    <property type="entry name" value="SpoIIaa-like"/>
    <property type="match status" value="1"/>
</dbReference>
<evidence type="ECO:0000313" key="4">
    <source>
        <dbReference type="EMBL" id="SDC41739.1"/>
    </source>
</evidence>
<name>A0A1G6LES5_9PSEU</name>
<evidence type="ECO:0000256" key="1">
    <source>
        <dbReference type="ARBA" id="ARBA00009013"/>
    </source>
</evidence>
<dbReference type="GO" id="GO:0043856">
    <property type="term" value="F:anti-sigma factor antagonist activity"/>
    <property type="evidence" value="ECO:0007669"/>
    <property type="project" value="InterPro"/>
</dbReference>
<dbReference type="NCBIfam" id="TIGR00377">
    <property type="entry name" value="ant_ant_sig"/>
    <property type="match status" value="1"/>
</dbReference>
<accession>A0A1G6LES5</accession>
<dbReference type="CDD" id="cd07043">
    <property type="entry name" value="STAS_anti-anti-sigma_factors"/>
    <property type="match status" value="1"/>
</dbReference>
<dbReference type="InterPro" id="IPR003658">
    <property type="entry name" value="Anti-sigma_ant"/>
</dbReference>
<dbReference type="Pfam" id="PF01740">
    <property type="entry name" value="STAS"/>
    <property type="match status" value="1"/>
</dbReference>
<dbReference type="EMBL" id="FMZE01000002">
    <property type="protein sequence ID" value="SDC41739.1"/>
    <property type="molecule type" value="Genomic_DNA"/>
</dbReference>
<feature type="region of interest" description="Disordered" evidence="3">
    <location>
        <begin position="1"/>
        <end position="46"/>
    </location>
</feature>
<dbReference type="PANTHER" id="PTHR33495">
    <property type="entry name" value="ANTI-SIGMA FACTOR ANTAGONIST TM_1081-RELATED-RELATED"/>
    <property type="match status" value="1"/>
</dbReference>
<dbReference type="STRING" id="530584.SAMN05421630_10218"/>
<protein>
    <recommendedName>
        <fullName evidence="2">Anti-sigma factor antagonist</fullName>
    </recommendedName>
</protein>
<feature type="compositionally biased region" description="Polar residues" evidence="3">
    <location>
        <begin position="1"/>
        <end position="12"/>
    </location>
</feature>
<dbReference type="PANTHER" id="PTHR33495:SF13">
    <property type="entry name" value="ANTI-SIGMA-F FACTOR ANTAGONIST RSFB"/>
    <property type="match status" value="1"/>
</dbReference>
<keyword evidence="5" id="KW-1185">Reference proteome</keyword>
<sequence length="172" mass="18870">MTNFGHDTNRQLSPVPAQNHDPAPRVVAASAQAPATESRQVAARHPTIRHRHPAPLTVTVQRHRWSVVVRPEGEVDVLTAPDMHEAIEQAVDERPRLLVVDLSKVEFLGCAGLSVLVTAKLHAGWRTCLRVVATDRVTRRPLELTGLDQRLTVYDSLDAALTSPIETGHVEG</sequence>
<dbReference type="Proteomes" id="UP000199494">
    <property type="component" value="Unassembled WGS sequence"/>
</dbReference>
<dbReference type="AlphaFoldDB" id="A0A1G6LES5"/>
<reference evidence="4 5" key="1">
    <citation type="submission" date="2016-10" db="EMBL/GenBank/DDBJ databases">
        <authorList>
            <person name="de Groot N.N."/>
        </authorList>
    </citation>
    <scope>NUCLEOTIDE SEQUENCE [LARGE SCALE GENOMIC DNA]</scope>
    <source>
        <strain evidence="4 5">CGMCC 4.5506</strain>
    </source>
</reference>
<dbReference type="InterPro" id="IPR036513">
    <property type="entry name" value="STAS_dom_sf"/>
</dbReference>
<evidence type="ECO:0000256" key="3">
    <source>
        <dbReference type="SAM" id="MobiDB-lite"/>
    </source>
</evidence>
<gene>
    <name evidence="4" type="ORF">SAMN05421630_10218</name>
</gene>
<evidence type="ECO:0000313" key="5">
    <source>
        <dbReference type="Proteomes" id="UP000199494"/>
    </source>
</evidence>
<evidence type="ECO:0000256" key="2">
    <source>
        <dbReference type="RuleBase" id="RU003749"/>
    </source>
</evidence>
<dbReference type="PROSITE" id="PS50801">
    <property type="entry name" value="STAS"/>
    <property type="match status" value="1"/>
</dbReference>